<dbReference type="EMBL" id="BMAO01033093">
    <property type="protein sequence ID" value="GFQ86970.1"/>
    <property type="molecule type" value="Genomic_DNA"/>
</dbReference>
<comment type="caution">
    <text evidence="3">The sequence shown here is derived from an EMBL/GenBank/DDBJ whole genome shotgun (WGS) entry which is preliminary data.</text>
</comment>
<keyword evidence="4" id="KW-1185">Reference proteome</keyword>
<name>A0A8X6J164_TRICU</name>
<dbReference type="Proteomes" id="UP000887116">
    <property type="component" value="Unassembled WGS sequence"/>
</dbReference>
<protein>
    <submittedName>
        <fullName evidence="3">Uncharacterized protein</fullName>
    </submittedName>
</protein>
<organism evidence="3 4">
    <name type="scientific">Trichonephila clavata</name>
    <name type="common">Joro spider</name>
    <name type="synonym">Nephila clavata</name>
    <dbReference type="NCBI Taxonomy" id="2740835"/>
    <lineage>
        <taxon>Eukaryota</taxon>
        <taxon>Metazoa</taxon>
        <taxon>Ecdysozoa</taxon>
        <taxon>Arthropoda</taxon>
        <taxon>Chelicerata</taxon>
        <taxon>Arachnida</taxon>
        <taxon>Araneae</taxon>
        <taxon>Araneomorphae</taxon>
        <taxon>Entelegynae</taxon>
        <taxon>Araneoidea</taxon>
        <taxon>Nephilidae</taxon>
        <taxon>Trichonephila</taxon>
    </lineage>
</organism>
<sequence>MLRKGLRTPKALEVFHNLPSDTETVELLLSESEDIMTEKSPSSENTDIDEEVDDLSVPGPFRISKVTWKNKVSVKIRRLPFIEQKGDPQRKQHPFKILHRNQFFLTLFSISFIGTICTKRIYMLRKKTVHSLLLLYRI</sequence>
<gene>
    <name evidence="3" type="primary">NCL1_37262</name>
    <name evidence="3" type="ORF">TNCT_486581</name>
</gene>
<feature type="region of interest" description="Disordered" evidence="1">
    <location>
        <begin position="33"/>
        <end position="53"/>
    </location>
</feature>
<keyword evidence="2" id="KW-0472">Membrane</keyword>
<keyword evidence="2" id="KW-1133">Transmembrane helix</keyword>
<dbReference type="AlphaFoldDB" id="A0A8X6J164"/>
<evidence type="ECO:0000256" key="2">
    <source>
        <dbReference type="SAM" id="Phobius"/>
    </source>
</evidence>
<reference evidence="3" key="1">
    <citation type="submission" date="2020-07" db="EMBL/GenBank/DDBJ databases">
        <title>Multicomponent nature underlies the extraordinary mechanical properties of spider dragline silk.</title>
        <authorList>
            <person name="Kono N."/>
            <person name="Nakamura H."/>
            <person name="Mori M."/>
            <person name="Yoshida Y."/>
            <person name="Ohtoshi R."/>
            <person name="Malay A.D."/>
            <person name="Moran D.A.P."/>
            <person name="Tomita M."/>
            <person name="Numata K."/>
            <person name="Arakawa K."/>
        </authorList>
    </citation>
    <scope>NUCLEOTIDE SEQUENCE</scope>
</reference>
<keyword evidence="2" id="KW-0812">Transmembrane</keyword>
<proteinExistence type="predicted"/>
<feature type="transmembrane region" description="Helical" evidence="2">
    <location>
        <begin position="103"/>
        <end position="122"/>
    </location>
</feature>
<accession>A0A8X6J164</accession>
<evidence type="ECO:0000313" key="4">
    <source>
        <dbReference type="Proteomes" id="UP000887116"/>
    </source>
</evidence>
<evidence type="ECO:0000313" key="3">
    <source>
        <dbReference type="EMBL" id="GFQ86970.1"/>
    </source>
</evidence>
<evidence type="ECO:0000256" key="1">
    <source>
        <dbReference type="SAM" id="MobiDB-lite"/>
    </source>
</evidence>